<dbReference type="GO" id="GO:0004523">
    <property type="term" value="F:RNA-DNA hybrid ribonuclease activity"/>
    <property type="evidence" value="ECO:0007669"/>
    <property type="project" value="InterPro"/>
</dbReference>
<dbReference type="PANTHER" id="PTHR47723">
    <property type="entry name" value="OS05G0353850 PROTEIN"/>
    <property type="match status" value="1"/>
</dbReference>
<evidence type="ECO:0000313" key="3">
    <source>
        <dbReference type="Proteomes" id="UP000593560"/>
    </source>
</evidence>
<dbReference type="InterPro" id="IPR044730">
    <property type="entry name" value="RNase_H-like_dom_plant"/>
</dbReference>
<feature type="domain" description="RNase H type-1" evidence="1">
    <location>
        <begin position="83"/>
        <end position="201"/>
    </location>
</feature>
<name>A0A7J9G428_9ROSI</name>
<evidence type="ECO:0000313" key="2">
    <source>
        <dbReference type="EMBL" id="MBA0792336.1"/>
    </source>
</evidence>
<reference evidence="2 3" key="1">
    <citation type="journal article" date="2019" name="Genome Biol. Evol.">
        <title>Insights into the evolution of the New World diploid cottons (Gossypium, subgenus Houzingenia) based on genome sequencing.</title>
        <authorList>
            <person name="Grover C.E."/>
            <person name="Arick M.A. 2nd"/>
            <person name="Thrash A."/>
            <person name="Conover J.L."/>
            <person name="Sanders W.S."/>
            <person name="Peterson D.G."/>
            <person name="Frelichowski J.E."/>
            <person name="Scheffler J.A."/>
            <person name="Scheffler B.E."/>
            <person name="Wendel J.F."/>
        </authorList>
    </citation>
    <scope>NUCLEOTIDE SEQUENCE [LARGE SCALE GENOMIC DNA]</scope>
    <source>
        <strain evidence="2">0</strain>
        <tissue evidence="2">Leaf</tissue>
    </source>
</reference>
<dbReference type="Pfam" id="PF13456">
    <property type="entry name" value="RVT_3"/>
    <property type="match status" value="1"/>
</dbReference>
<dbReference type="GO" id="GO:0003676">
    <property type="term" value="F:nucleic acid binding"/>
    <property type="evidence" value="ECO:0007669"/>
    <property type="project" value="InterPro"/>
</dbReference>
<protein>
    <recommendedName>
        <fullName evidence="1">RNase H type-1 domain-containing protein</fullName>
    </recommendedName>
</protein>
<dbReference type="InterPro" id="IPR036397">
    <property type="entry name" value="RNaseH_sf"/>
</dbReference>
<keyword evidence="3" id="KW-1185">Reference proteome</keyword>
<organism evidence="2 3">
    <name type="scientific">Gossypium harknessii</name>
    <dbReference type="NCBI Taxonomy" id="34285"/>
    <lineage>
        <taxon>Eukaryota</taxon>
        <taxon>Viridiplantae</taxon>
        <taxon>Streptophyta</taxon>
        <taxon>Embryophyta</taxon>
        <taxon>Tracheophyta</taxon>
        <taxon>Spermatophyta</taxon>
        <taxon>Magnoliopsida</taxon>
        <taxon>eudicotyledons</taxon>
        <taxon>Gunneridae</taxon>
        <taxon>Pentapetalae</taxon>
        <taxon>rosids</taxon>
        <taxon>malvids</taxon>
        <taxon>Malvales</taxon>
        <taxon>Malvaceae</taxon>
        <taxon>Malvoideae</taxon>
        <taxon>Gossypium</taxon>
    </lineage>
</organism>
<dbReference type="Gene3D" id="3.30.420.10">
    <property type="entry name" value="Ribonuclease H-like superfamily/Ribonuclease H"/>
    <property type="match status" value="1"/>
</dbReference>
<gene>
    <name evidence="2" type="ORF">Gohar_016844</name>
</gene>
<dbReference type="OrthoDB" id="1751754at2759"/>
<dbReference type="InterPro" id="IPR053151">
    <property type="entry name" value="RNase_H-like"/>
</dbReference>
<dbReference type="InterPro" id="IPR002156">
    <property type="entry name" value="RNaseH_domain"/>
</dbReference>
<dbReference type="Proteomes" id="UP000593560">
    <property type="component" value="Unassembled WGS sequence"/>
</dbReference>
<feature type="non-terminal residue" evidence="2">
    <location>
        <position position="219"/>
    </location>
</feature>
<comment type="caution">
    <text evidence="2">The sequence shown here is derived from an EMBL/GenBank/DDBJ whole genome shotgun (WGS) entry which is preliminary data.</text>
</comment>
<dbReference type="SUPFAM" id="SSF53098">
    <property type="entry name" value="Ribonuclease H-like"/>
    <property type="match status" value="1"/>
</dbReference>
<dbReference type="EMBL" id="JABFAD010000002">
    <property type="protein sequence ID" value="MBA0792336.1"/>
    <property type="molecule type" value="Genomic_DNA"/>
</dbReference>
<proteinExistence type="predicted"/>
<dbReference type="PANTHER" id="PTHR47723:SF24">
    <property type="entry name" value="RNASE H TYPE-1 DOMAIN-CONTAINING PROTEIN"/>
    <property type="match status" value="1"/>
</dbReference>
<accession>A0A7J9G428</accession>
<sequence length="219" mass="24753">MLGIVVVKTLKGVVSFSIMSWLLWKNRNKYVFSNCHNSYQEIIDKGISWVRNCERMSYPVIQNNAIAIVAHWSMPSGGWVKLNTDGAVSLNGSYAGIGGMFRDVDANWLWGFSMLLGKDTTFKIEARAILESFCLAWEKGICQLEIESDNALLIETIVEGGAADSQMMELQGIHHMVCRWWKICFRHIPRTHNSVADYMANVTVTSFTEVQVFEVPPHS</sequence>
<dbReference type="AlphaFoldDB" id="A0A7J9G428"/>
<evidence type="ECO:0000259" key="1">
    <source>
        <dbReference type="Pfam" id="PF13456"/>
    </source>
</evidence>
<dbReference type="CDD" id="cd06222">
    <property type="entry name" value="RNase_H_like"/>
    <property type="match status" value="1"/>
</dbReference>
<dbReference type="InterPro" id="IPR012337">
    <property type="entry name" value="RNaseH-like_sf"/>
</dbReference>